<sequence>MDATTQTATRIQDDPRRWADDVHTAVLRQLTDPTRHLPVTGGQVHVVRSWTDVHDGHPVLHVVYRHPWWGFTTGLRRHLDDVEDHPLNLPVPGVDAAVDLAEHIVTGDIEESSGSVLESMAPDEEGVRWWGHPPLPADELRRGPAPGLPHRR</sequence>
<dbReference type="EMBL" id="JBGGTQ010000003">
    <property type="protein sequence ID" value="MEZ0491864.1"/>
    <property type="molecule type" value="Genomic_DNA"/>
</dbReference>
<evidence type="ECO:0000313" key="2">
    <source>
        <dbReference type="EMBL" id="MEZ0491864.1"/>
    </source>
</evidence>
<name>A0ABV4HZM6_9ACTN</name>
<feature type="region of interest" description="Disordered" evidence="1">
    <location>
        <begin position="128"/>
        <end position="152"/>
    </location>
</feature>
<dbReference type="RefSeq" id="WP_370717921.1">
    <property type="nucleotide sequence ID" value="NZ_JBGGTQ010000003.1"/>
</dbReference>
<gene>
    <name evidence="2" type="ORF">AB2L28_06385</name>
</gene>
<evidence type="ECO:0000313" key="3">
    <source>
        <dbReference type="Proteomes" id="UP001566476"/>
    </source>
</evidence>
<comment type="caution">
    <text evidence="2">The sequence shown here is derived from an EMBL/GenBank/DDBJ whole genome shotgun (WGS) entry which is preliminary data.</text>
</comment>
<dbReference type="Proteomes" id="UP001566476">
    <property type="component" value="Unassembled WGS sequence"/>
</dbReference>
<accession>A0ABV4HZM6</accession>
<organism evidence="2 3">
    <name type="scientific">Kineococcus mangrovi</name>
    <dbReference type="NCBI Taxonomy" id="1660183"/>
    <lineage>
        <taxon>Bacteria</taxon>
        <taxon>Bacillati</taxon>
        <taxon>Actinomycetota</taxon>
        <taxon>Actinomycetes</taxon>
        <taxon>Kineosporiales</taxon>
        <taxon>Kineosporiaceae</taxon>
        <taxon>Kineococcus</taxon>
    </lineage>
</organism>
<evidence type="ECO:0000256" key="1">
    <source>
        <dbReference type="SAM" id="MobiDB-lite"/>
    </source>
</evidence>
<proteinExistence type="predicted"/>
<keyword evidence="3" id="KW-1185">Reference proteome</keyword>
<reference evidence="2 3" key="1">
    <citation type="submission" date="2024-07" db="EMBL/GenBank/DDBJ databases">
        <authorList>
            <person name="Thanompreechachai J."/>
            <person name="Duangmal K."/>
        </authorList>
    </citation>
    <scope>NUCLEOTIDE SEQUENCE [LARGE SCALE GENOMIC DNA]</scope>
    <source>
        <strain evidence="2 3">TBRC 1896</strain>
    </source>
</reference>
<protein>
    <submittedName>
        <fullName evidence="2">Uncharacterized protein</fullName>
    </submittedName>
</protein>